<reference evidence="2 3" key="1">
    <citation type="journal article" date="2019" name="Nat. Ecol. Evol.">
        <title>Megaphylogeny resolves global patterns of mushroom evolution.</title>
        <authorList>
            <person name="Varga T."/>
            <person name="Krizsan K."/>
            <person name="Foldi C."/>
            <person name="Dima B."/>
            <person name="Sanchez-Garcia M."/>
            <person name="Sanchez-Ramirez S."/>
            <person name="Szollosi G.J."/>
            <person name="Szarkandi J.G."/>
            <person name="Papp V."/>
            <person name="Albert L."/>
            <person name="Andreopoulos W."/>
            <person name="Angelini C."/>
            <person name="Antonin V."/>
            <person name="Barry K.W."/>
            <person name="Bougher N.L."/>
            <person name="Buchanan P."/>
            <person name="Buyck B."/>
            <person name="Bense V."/>
            <person name="Catcheside P."/>
            <person name="Chovatia M."/>
            <person name="Cooper J."/>
            <person name="Damon W."/>
            <person name="Desjardin D."/>
            <person name="Finy P."/>
            <person name="Geml J."/>
            <person name="Haridas S."/>
            <person name="Hughes K."/>
            <person name="Justo A."/>
            <person name="Karasinski D."/>
            <person name="Kautmanova I."/>
            <person name="Kiss B."/>
            <person name="Kocsube S."/>
            <person name="Kotiranta H."/>
            <person name="LaButti K.M."/>
            <person name="Lechner B.E."/>
            <person name="Liimatainen K."/>
            <person name="Lipzen A."/>
            <person name="Lukacs Z."/>
            <person name="Mihaltcheva S."/>
            <person name="Morgado L.N."/>
            <person name="Niskanen T."/>
            <person name="Noordeloos M.E."/>
            <person name="Ohm R.A."/>
            <person name="Ortiz-Santana B."/>
            <person name="Ovrebo C."/>
            <person name="Racz N."/>
            <person name="Riley R."/>
            <person name="Savchenko A."/>
            <person name="Shiryaev A."/>
            <person name="Soop K."/>
            <person name="Spirin V."/>
            <person name="Szebenyi C."/>
            <person name="Tomsovsky M."/>
            <person name="Tulloss R.E."/>
            <person name="Uehling J."/>
            <person name="Grigoriev I.V."/>
            <person name="Vagvolgyi C."/>
            <person name="Papp T."/>
            <person name="Martin F.M."/>
            <person name="Miettinen O."/>
            <person name="Hibbett D.S."/>
            <person name="Nagy L.G."/>
        </authorList>
    </citation>
    <scope>NUCLEOTIDE SEQUENCE [LARGE SCALE GENOMIC DNA]</scope>
    <source>
        <strain evidence="2 3">CBS 121175</strain>
    </source>
</reference>
<gene>
    <name evidence="2" type="ORF">FA15DRAFT_627963</name>
</gene>
<keyword evidence="1" id="KW-0472">Membrane</keyword>
<keyword evidence="1" id="KW-1133">Transmembrane helix</keyword>
<dbReference type="STRING" id="230819.A0A5C3KFB3"/>
<proteinExistence type="predicted"/>
<evidence type="ECO:0000256" key="1">
    <source>
        <dbReference type="SAM" id="Phobius"/>
    </source>
</evidence>
<dbReference type="Proteomes" id="UP000307440">
    <property type="component" value="Unassembled WGS sequence"/>
</dbReference>
<keyword evidence="3" id="KW-1185">Reference proteome</keyword>
<feature type="transmembrane region" description="Helical" evidence="1">
    <location>
        <begin position="508"/>
        <end position="527"/>
    </location>
</feature>
<feature type="transmembrane region" description="Helical" evidence="1">
    <location>
        <begin position="113"/>
        <end position="137"/>
    </location>
</feature>
<name>A0A5C3KFB3_COPMA</name>
<organism evidence="2 3">
    <name type="scientific">Coprinopsis marcescibilis</name>
    <name type="common">Agaric fungus</name>
    <name type="synonym">Psathyrella marcescibilis</name>
    <dbReference type="NCBI Taxonomy" id="230819"/>
    <lineage>
        <taxon>Eukaryota</taxon>
        <taxon>Fungi</taxon>
        <taxon>Dikarya</taxon>
        <taxon>Basidiomycota</taxon>
        <taxon>Agaricomycotina</taxon>
        <taxon>Agaricomycetes</taxon>
        <taxon>Agaricomycetidae</taxon>
        <taxon>Agaricales</taxon>
        <taxon>Agaricineae</taxon>
        <taxon>Psathyrellaceae</taxon>
        <taxon>Coprinopsis</taxon>
    </lineage>
</organism>
<dbReference type="EMBL" id="ML210407">
    <property type="protein sequence ID" value="TFK18373.1"/>
    <property type="molecule type" value="Genomic_DNA"/>
</dbReference>
<feature type="transmembrane region" description="Helical" evidence="1">
    <location>
        <begin position="33"/>
        <end position="59"/>
    </location>
</feature>
<keyword evidence="1" id="KW-0812">Transmembrane</keyword>
<dbReference type="AlphaFoldDB" id="A0A5C3KFB3"/>
<evidence type="ECO:0000313" key="2">
    <source>
        <dbReference type="EMBL" id="TFK18373.1"/>
    </source>
</evidence>
<dbReference type="OrthoDB" id="2991366at2759"/>
<protein>
    <submittedName>
        <fullName evidence="2">Uncharacterized protein</fullName>
    </submittedName>
</protein>
<accession>A0A5C3KFB3</accession>
<evidence type="ECO:0000313" key="3">
    <source>
        <dbReference type="Proteomes" id="UP000307440"/>
    </source>
</evidence>
<feature type="non-terminal residue" evidence="2">
    <location>
        <position position="529"/>
    </location>
</feature>
<sequence>MTLWPWMLWAVVYSSNGIKMPNSTAGAIQRHPHFTAFIVSFFANLVCLLVDVLFSLAIIRFSQEWAYSKIASDTNDLEDSSKLKLSLFHIKVFDSLRHQMIPWNLGEGRHKELYVVLLVMSVVLFQLIPPGITSLLLPVPFHRTESLVASELDFASTAFDCVDWLNSNSNFGNKCDWQIYKNMSYTSCLGQNQLSDVLSAGRSSVLSLVPGNVESLALTQLGARGGLRILGPLRGVLPIGPNGAPAFDTVQPTSALADPSYTGAILAYNYTLYHQGLSTNISCHYDEESPVRRYRPPQNTTFVAQFNGTCAEGMDFLTTKGVVTSIAHNSHNTLAYWACRAPPAAPDLPSYNLYLRGYNNYAESIGNITCAVNPIQPAIYPMTYHSQARIFTAEETEERASSAHVGLIENMLLAMVGVVKESQTPEANLVAETVITLGVKSFNLPFRGKHDAFLRLYEEMLSGMLGYQAAYSRLLYSTVESPPQTCTRQVDGEVKYTIFGWWADLDHIGYLLPLTILNIATAVLILVSI</sequence>